<feature type="transmembrane region" description="Helical" evidence="14">
    <location>
        <begin position="200"/>
        <end position="219"/>
    </location>
</feature>
<dbReference type="SMART" id="SM00382">
    <property type="entry name" value="AAA"/>
    <property type="match status" value="2"/>
</dbReference>
<dbReference type="CDD" id="cd18603">
    <property type="entry name" value="ABC_6TM_MRP1_2_3_6_D2_like"/>
    <property type="match status" value="1"/>
</dbReference>
<evidence type="ECO:0000256" key="10">
    <source>
        <dbReference type="ARBA" id="ARBA00022967"/>
    </source>
</evidence>
<dbReference type="GO" id="GO:0005524">
    <property type="term" value="F:ATP binding"/>
    <property type="evidence" value="ECO:0007669"/>
    <property type="project" value="UniProtKB-KW"/>
</dbReference>
<evidence type="ECO:0000313" key="18">
    <source>
        <dbReference type="Proteomes" id="UP000016931"/>
    </source>
</evidence>
<dbReference type="GO" id="GO:0042592">
    <property type="term" value="P:homeostatic process"/>
    <property type="evidence" value="ECO:0007669"/>
    <property type="project" value="UniProtKB-ARBA"/>
</dbReference>
<keyword evidence="6 14" id="KW-0812">Transmembrane</keyword>
<keyword evidence="7" id="KW-0677">Repeat</keyword>
<dbReference type="FunFam" id="3.40.50.300:FF:000565">
    <property type="entry name" value="ABC bile acid transporter"/>
    <property type="match status" value="1"/>
</dbReference>
<feature type="transmembrane region" description="Helical" evidence="14">
    <location>
        <begin position="588"/>
        <end position="609"/>
    </location>
</feature>
<dbReference type="PANTHER" id="PTHR24223">
    <property type="entry name" value="ATP-BINDING CASSETTE SUB-FAMILY C"/>
    <property type="match status" value="1"/>
</dbReference>
<keyword evidence="3" id="KW-0813">Transport</keyword>
<keyword evidence="9" id="KW-0067">ATP-binding</keyword>
<dbReference type="HOGENOM" id="CLU_000604_27_6_1"/>
<dbReference type="PROSITE" id="PS50929">
    <property type="entry name" value="ABC_TM1F"/>
    <property type="match status" value="2"/>
</dbReference>
<name>N1QES3_SPHMS</name>
<dbReference type="Pfam" id="PF00005">
    <property type="entry name" value="ABC_tran"/>
    <property type="match status" value="2"/>
</dbReference>
<dbReference type="InterPro" id="IPR003439">
    <property type="entry name" value="ABC_transporter-like_ATP-bd"/>
</dbReference>
<feature type="transmembrane region" description="Helical" evidence="14">
    <location>
        <begin position="1116"/>
        <end position="1143"/>
    </location>
</feature>
<evidence type="ECO:0000256" key="6">
    <source>
        <dbReference type="ARBA" id="ARBA00022692"/>
    </source>
</evidence>
<feature type="compositionally biased region" description="Polar residues" evidence="13">
    <location>
        <begin position="925"/>
        <end position="939"/>
    </location>
</feature>
<dbReference type="FunFam" id="1.20.1560.10:FF:000001">
    <property type="entry name" value="ATP-binding cassette subfamily C member 1"/>
    <property type="match status" value="1"/>
</dbReference>
<evidence type="ECO:0000256" key="3">
    <source>
        <dbReference type="ARBA" id="ARBA00022448"/>
    </source>
</evidence>
<organism evidence="17 18">
    <name type="scientific">Sphaerulina musiva (strain SO2202)</name>
    <name type="common">Poplar stem canker fungus</name>
    <name type="synonym">Septoria musiva</name>
    <dbReference type="NCBI Taxonomy" id="692275"/>
    <lineage>
        <taxon>Eukaryota</taxon>
        <taxon>Fungi</taxon>
        <taxon>Dikarya</taxon>
        <taxon>Ascomycota</taxon>
        <taxon>Pezizomycotina</taxon>
        <taxon>Dothideomycetes</taxon>
        <taxon>Dothideomycetidae</taxon>
        <taxon>Mycosphaerellales</taxon>
        <taxon>Mycosphaerellaceae</taxon>
        <taxon>Sphaerulina</taxon>
    </lineage>
</organism>
<evidence type="ECO:0000256" key="13">
    <source>
        <dbReference type="SAM" id="MobiDB-lite"/>
    </source>
</evidence>
<keyword evidence="8" id="KW-0547">Nucleotide-binding</keyword>
<feature type="transmembrane region" description="Helical" evidence="14">
    <location>
        <begin position="1029"/>
        <end position="1053"/>
    </location>
</feature>
<keyword evidence="11 14" id="KW-1133">Transmembrane helix</keyword>
<feature type="transmembrane region" description="Helical" evidence="14">
    <location>
        <begin position="463"/>
        <end position="482"/>
    </location>
</feature>
<feature type="transmembrane region" description="Helical" evidence="14">
    <location>
        <begin position="71"/>
        <end position="92"/>
    </location>
</feature>
<reference evidence="17 18" key="1">
    <citation type="journal article" date="2012" name="PLoS Pathog.">
        <title>Diverse lifestyles and strategies of plant pathogenesis encoded in the genomes of eighteen Dothideomycetes fungi.</title>
        <authorList>
            <person name="Ohm R.A."/>
            <person name="Feau N."/>
            <person name="Henrissat B."/>
            <person name="Schoch C.L."/>
            <person name="Horwitz B.A."/>
            <person name="Barry K.W."/>
            <person name="Condon B.J."/>
            <person name="Copeland A.C."/>
            <person name="Dhillon B."/>
            <person name="Glaser F."/>
            <person name="Hesse C.N."/>
            <person name="Kosti I."/>
            <person name="LaButti K."/>
            <person name="Lindquist E.A."/>
            <person name="Lucas S."/>
            <person name="Salamov A.A."/>
            <person name="Bradshaw R.E."/>
            <person name="Ciuffetti L."/>
            <person name="Hamelin R.C."/>
            <person name="Kema G.H.J."/>
            <person name="Lawrence C."/>
            <person name="Scott J.A."/>
            <person name="Spatafora J.W."/>
            <person name="Turgeon B.G."/>
            <person name="de Wit P.J.G.M."/>
            <person name="Zhong S."/>
            <person name="Goodwin S.B."/>
            <person name="Grigoriev I.V."/>
        </authorList>
    </citation>
    <scope>NUCLEOTIDE SEQUENCE [LARGE SCALE GENOMIC DNA]</scope>
    <source>
        <strain evidence="17 18">SO2202</strain>
    </source>
</reference>
<feature type="compositionally biased region" description="Acidic residues" evidence="13">
    <location>
        <begin position="893"/>
        <end position="906"/>
    </location>
</feature>
<dbReference type="EMBL" id="KB456265">
    <property type="protein sequence ID" value="EMF11638.1"/>
    <property type="molecule type" value="Genomic_DNA"/>
</dbReference>
<dbReference type="FunFam" id="1.20.1560.10:FF:000020">
    <property type="entry name" value="ABC metal ion transporter"/>
    <property type="match status" value="1"/>
</dbReference>
<sequence>MVDFRHPQTVLGGRLSLSSHSPNLDPFYATYLAASTTKGGKHAPFSLCGNVEGWGPLSPYRYDLTPCFLDIWVLVISAWGIIAGLGAVWWLYRQTTPQPVAKNWHFYAKLGVIGALLGTTIAQAAFQIERFDGVWFKDIRFWTTVANLLSLVVIGSIQYMEHWRLRYPHGVVLIYWLFSLIIYGIKLRSLVSQQLFKAHVAYFSVFTASVALAFAELILEWLVPKKVSAYDALGDEDECPLEYADIFSKLTFSWMTPMMKYGYKEYLTQDDLWNLRRSDTTRATTNTFDEEWEYQLEKKKKPSLWMAMINSFGGPYLVGAIIKTVSDCLAFVQPQLLRFLISFVDSYRPGREPQPPIQGAAIALAMFAVSVSQTACLHQYFQRSFETGMRVKAALTAAIYAKSMKLSNEGRASKSTGDIVNHMAVDTQRLQDLAQFGQQLWSAPLQITLCMISLYQLVGVSMFAGVGVMVLMIPINGVIARISKTLQKRQMKNKDARTRLMTEILNNMKSIKLYAWTTAFMNKLNVIRNDQELHTLRKIGGVTAIANFTWNTTPFLVSCSTFAVFVAISGRPLSTDIVFPALTLFNMLGFPLAVLPMVITAIVEASVAVNRLSSYFTAPELQADAVIQGEAAGAGEESVRIRDATFTWNKDEERNVLQDINFSAHKGELTCVVGRVGSGKSSILQTMLGDLYKIKGEVVVRGSIAYVAQSSWVMNASVRENIVFGHRWDPQFYDKTIHACALTEDFESLPDGDETQVGERGISLSGGQKARLTLARAVYARADIYLLDDVLSAVDQHVGRHIIDNVLGAKGLLASKTRILATNAIPVLMEAHFIGLLKDGKIIERGTYEQLMAMKGEVANLIKTASSEEANDEDDRTSGVGSPGSESTIYDPETPEDPEEEAEAEDGITQMAPIRPGGNGPMATRKNSNLTLRRASTASFRGPRGKVNDEEENKGNVKTRQNKEFSEQGKVKWDVYKEYAKNSNLIAVAIYMVTLVGAKTAEIGGSVWLKHWSEANDKSGGNPNVTFYILVYFAFGIGSAVLVVMQTLILWIFCSIEASRKLHASMAHAIFRSPMSFFETTPSGRILNRFSSDIYKVDEVLARTFNMLFVNAARAIFTLVVICVSTPVFIVLILPLGGLYLWIQKYYLRTSRELKRLDSISRSPIYAHFQESLSGISTIRAYRQTKRFSLENEWRVDANLRAYYPSISANRWLAVRLEFIGSIIILAAAGFAIISVTTGSGLSAGLVGLAMSYALQITQSLNWIVRQTVEVETNIVSVERVLEYARLPSEAPEVIFKNRPPNSWPSKGAVSFNNYSTRYRPGLDLVLKNVSLNIRSHEKIGVVGRTGAGKSSLTLALFRIIEPVEGDVSIDNLSTSAIGLHDLRSRLAIIPQDAALFEGTVRDNLDPGHIHDDTELWSVLDHARLRDHVASMAGQLDAHINEGGSNLSSGQRQLISLARALLTPSNILVLDEATAAVDVETDAMLQTTLRSNMFKDRTIITIAHRINTILDSDRIIVLQNGSVKEFDTPSNLVQSKGLFYELVKESGLLGQVDSSGSQ</sequence>
<evidence type="ECO:0000256" key="4">
    <source>
        <dbReference type="ARBA" id="ARBA00022553"/>
    </source>
</evidence>
<feature type="transmembrane region" description="Helical" evidence="14">
    <location>
        <begin position="1219"/>
        <end position="1249"/>
    </location>
</feature>
<evidence type="ECO:0000259" key="15">
    <source>
        <dbReference type="PROSITE" id="PS50893"/>
    </source>
</evidence>
<dbReference type="GeneID" id="27902775"/>
<dbReference type="OMA" id="CFETGMR"/>
<gene>
    <name evidence="17" type="ORF">SEPMUDRAFT_149573</name>
</gene>
<keyword evidence="18" id="KW-1185">Reference proteome</keyword>
<comment type="similarity">
    <text evidence="2">Belongs to the ABC transporter superfamily. ABCC family. Conjugate transporter (TC 3.A.1.208) subfamily.</text>
</comment>
<dbReference type="PROSITE" id="PS00211">
    <property type="entry name" value="ABC_TRANSPORTER_1"/>
    <property type="match status" value="2"/>
</dbReference>
<dbReference type="GO" id="GO:0140359">
    <property type="term" value="F:ABC-type transporter activity"/>
    <property type="evidence" value="ECO:0007669"/>
    <property type="project" value="InterPro"/>
</dbReference>
<dbReference type="CDD" id="cd03250">
    <property type="entry name" value="ABCC_MRP_domain1"/>
    <property type="match status" value="1"/>
</dbReference>
<dbReference type="InterPro" id="IPR011527">
    <property type="entry name" value="ABC1_TM_dom"/>
</dbReference>
<feature type="transmembrane region" description="Helical" evidence="14">
    <location>
        <begin position="985"/>
        <end position="1009"/>
    </location>
</feature>
<dbReference type="SUPFAM" id="SSF90123">
    <property type="entry name" value="ABC transporter transmembrane region"/>
    <property type="match status" value="2"/>
</dbReference>
<evidence type="ECO:0000256" key="5">
    <source>
        <dbReference type="ARBA" id="ARBA00022554"/>
    </source>
</evidence>
<evidence type="ECO:0000256" key="7">
    <source>
        <dbReference type="ARBA" id="ARBA00022737"/>
    </source>
</evidence>
<feature type="transmembrane region" description="Helical" evidence="14">
    <location>
        <begin position="548"/>
        <end position="568"/>
    </location>
</feature>
<dbReference type="PANTHER" id="PTHR24223:SF443">
    <property type="entry name" value="MULTIDRUG-RESISTANCE LIKE PROTEIN 1, ISOFORM I"/>
    <property type="match status" value="1"/>
</dbReference>
<dbReference type="PROSITE" id="PS50893">
    <property type="entry name" value="ABC_TRANSPORTER_2"/>
    <property type="match status" value="2"/>
</dbReference>
<evidence type="ECO:0000256" key="14">
    <source>
        <dbReference type="SAM" id="Phobius"/>
    </source>
</evidence>
<keyword evidence="10" id="KW-1278">Translocase</keyword>
<dbReference type="CDD" id="cd03244">
    <property type="entry name" value="ABCC_MRP_domain2"/>
    <property type="match status" value="1"/>
</dbReference>
<evidence type="ECO:0000256" key="9">
    <source>
        <dbReference type="ARBA" id="ARBA00022840"/>
    </source>
</evidence>
<evidence type="ECO:0000256" key="2">
    <source>
        <dbReference type="ARBA" id="ARBA00009726"/>
    </source>
</evidence>
<accession>N1QES3</accession>
<feature type="transmembrane region" description="Helical" evidence="14">
    <location>
        <begin position="104"/>
        <end position="127"/>
    </location>
</feature>
<dbReference type="GO" id="GO:0016887">
    <property type="term" value="F:ATP hydrolysis activity"/>
    <property type="evidence" value="ECO:0007669"/>
    <property type="project" value="InterPro"/>
</dbReference>
<feature type="transmembrane region" description="Helical" evidence="14">
    <location>
        <begin position="167"/>
        <end position="185"/>
    </location>
</feature>
<dbReference type="Pfam" id="PF00664">
    <property type="entry name" value="ABC_membrane"/>
    <property type="match status" value="2"/>
</dbReference>
<dbReference type="Pfam" id="PF24357">
    <property type="entry name" value="TMD0_ABC"/>
    <property type="match status" value="1"/>
</dbReference>
<keyword evidence="4" id="KW-0597">Phosphoprotein</keyword>
<dbReference type="STRING" id="692275.N1QES3"/>
<evidence type="ECO:0000313" key="17">
    <source>
        <dbReference type="EMBL" id="EMF11638.1"/>
    </source>
</evidence>
<dbReference type="Gene3D" id="3.40.50.300">
    <property type="entry name" value="P-loop containing nucleotide triphosphate hydrolases"/>
    <property type="match status" value="2"/>
</dbReference>
<dbReference type="RefSeq" id="XP_016759759.1">
    <property type="nucleotide sequence ID" value="XM_016905638.1"/>
</dbReference>
<dbReference type="OrthoDB" id="6500128at2759"/>
<dbReference type="eggNOG" id="KOG0054">
    <property type="taxonomic scope" value="Eukaryota"/>
</dbReference>
<dbReference type="SUPFAM" id="SSF52540">
    <property type="entry name" value="P-loop containing nucleoside triphosphate hydrolases"/>
    <property type="match status" value="2"/>
</dbReference>
<dbReference type="InterPro" id="IPR017871">
    <property type="entry name" value="ABC_transporter-like_CS"/>
</dbReference>
<proteinExistence type="inferred from homology"/>
<dbReference type="CDD" id="cd18595">
    <property type="entry name" value="ABC_6TM_MRP1_2_3_6_D1_like"/>
    <property type="match status" value="1"/>
</dbReference>
<feature type="domain" description="ABC transmembrane type-1" evidence="16">
    <location>
        <begin position="317"/>
        <end position="604"/>
    </location>
</feature>
<dbReference type="InterPro" id="IPR027417">
    <property type="entry name" value="P-loop_NTPase"/>
</dbReference>
<evidence type="ECO:0000259" key="16">
    <source>
        <dbReference type="PROSITE" id="PS50929"/>
    </source>
</evidence>
<evidence type="ECO:0000256" key="11">
    <source>
        <dbReference type="ARBA" id="ARBA00022989"/>
    </source>
</evidence>
<feature type="domain" description="ABC transporter" evidence="15">
    <location>
        <begin position="1310"/>
        <end position="1545"/>
    </location>
</feature>
<dbReference type="InterPro" id="IPR050173">
    <property type="entry name" value="ABC_transporter_C-like"/>
</dbReference>
<protein>
    <submittedName>
        <fullName evidence="17">Multidrug resistance-associated protein 1</fullName>
    </submittedName>
</protein>
<comment type="subcellular location">
    <subcellularLocation>
        <location evidence="1">Vacuole membrane</location>
        <topology evidence="1">Multi-pass membrane protein</topology>
    </subcellularLocation>
</comment>
<dbReference type="FunFam" id="3.40.50.300:FF:000450">
    <property type="entry name" value="ABC transporter C family member 2"/>
    <property type="match status" value="1"/>
</dbReference>
<evidence type="ECO:0000256" key="12">
    <source>
        <dbReference type="ARBA" id="ARBA00023136"/>
    </source>
</evidence>
<dbReference type="Proteomes" id="UP000016931">
    <property type="component" value="Unassembled WGS sequence"/>
</dbReference>
<dbReference type="GO" id="GO:0000329">
    <property type="term" value="C:fungal-type vacuole membrane"/>
    <property type="evidence" value="ECO:0007669"/>
    <property type="project" value="UniProtKB-ARBA"/>
</dbReference>
<keyword evidence="5" id="KW-0926">Vacuole</keyword>
<dbReference type="InterPro" id="IPR056227">
    <property type="entry name" value="TMD0_ABC"/>
</dbReference>
<feature type="domain" description="ABC transmembrane type-1" evidence="16">
    <location>
        <begin position="989"/>
        <end position="1273"/>
    </location>
</feature>
<keyword evidence="12 14" id="KW-0472">Membrane</keyword>
<feature type="transmembrane region" description="Helical" evidence="14">
    <location>
        <begin position="139"/>
        <end position="160"/>
    </location>
</feature>
<dbReference type="InterPro" id="IPR036640">
    <property type="entry name" value="ABC1_TM_sf"/>
</dbReference>
<feature type="transmembrane region" description="Helical" evidence="14">
    <location>
        <begin position="304"/>
        <end position="322"/>
    </location>
</feature>
<evidence type="ECO:0000256" key="8">
    <source>
        <dbReference type="ARBA" id="ARBA00022741"/>
    </source>
</evidence>
<feature type="region of interest" description="Disordered" evidence="13">
    <location>
        <begin position="866"/>
        <end position="963"/>
    </location>
</feature>
<dbReference type="InterPro" id="IPR003593">
    <property type="entry name" value="AAA+_ATPase"/>
</dbReference>
<evidence type="ECO:0000256" key="1">
    <source>
        <dbReference type="ARBA" id="ARBA00004128"/>
    </source>
</evidence>
<feature type="domain" description="ABC transporter" evidence="15">
    <location>
        <begin position="639"/>
        <end position="864"/>
    </location>
</feature>
<dbReference type="Gene3D" id="1.20.1560.10">
    <property type="entry name" value="ABC transporter type 1, transmembrane domain"/>
    <property type="match status" value="2"/>
</dbReference>